<keyword evidence="1" id="KW-0521">NADP</keyword>
<evidence type="ECO:0000256" key="1">
    <source>
        <dbReference type="ARBA" id="ARBA00022857"/>
    </source>
</evidence>
<sequence length="98" mass="10520">MPKTCCYDILLVDCRIPKFCVLLTPGSNDLVSAAAGLRGRSAASKTQIVSEVEKNVWPAVAAGKVNPVIYKTFPLSEAADAHRLIESSMHIGKILLLP</sequence>
<protein>
    <recommendedName>
        <fullName evidence="4">Quinone oxidoreductase PIG3</fullName>
    </recommendedName>
</protein>
<dbReference type="HOGENOM" id="CLU_2336742_0_0_1"/>
<evidence type="ECO:0008006" key="4">
    <source>
        <dbReference type="Google" id="ProtNLM"/>
    </source>
</evidence>
<proteinExistence type="evidence at transcript level"/>
<keyword evidence="2" id="KW-0560">Oxidoreductase</keyword>
<dbReference type="PANTHER" id="PTHR48106">
    <property type="entry name" value="QUINONE OXIDOREDUCTASE PIG3-RELATED"/>
    <property type="match status" value="1"/>
</dbReference>
<dbReference type="ExpressionAtlas" id="C4J763">
    <property type="expression patterns" value="baseline and differential"/>
</dbReference>
<dbReference type="PANTHER" id="PTHR48106:SF8">
    <property type="entry name" value="OS02G0805600 PROTEIN"/>
    <property type="match status" value="1"/>
</dbReference>
<dbReference type="Gene3D" id="3.90.180.10">
    <property type="entry name" value="Medium-chain alcohol dehydrogenases, catalytic domain"/>
    <property type="match status" value="1"/>
</dbReference>
<organism evidence="3">
    <name type="scientific">Zea mays</name>
    <name type="common">Maize</name>
    <dbReference type="NCBI Taxonomy" id="4577"/>
    <lineage>
        <taxon>Eukaryota</taxon>
        <taxon>Viridiplantae</taxon>
        <taxon>Streptophyta</taxon>
        <taxon>Embryophyta</taxon>
        <taxon>Tracheophyta</taxon>
        <taxon>Spermatophyta</taxon>
        <taxon>Magnoliopsida</taxon>
        <taxon>Liliopsida</taxon>
        <taxon>Poales</taxon>
        <taxon>Poaceae</taxon>
        <taxon>PACMAD clade</taxon>
        <taxon>Panicoideae</taxon>
        <taxon>Andropogonodae</taxon>
        <taxon>Andropogoneae</taxon>
        <taxon>Tripsacinae</taxon>
        <taxon>Zea</taxon>
    </lineage>
</organism>
<dbReference type="GO" id="GO:0016491">
    <property type="term" value="F:oxidoreductase activity"/>
    <property type="evidence" value="ECO:0007669"/>
    <property type="project" value="UniProtKB-KW"/>
</dbReference>
<dbReference type="EMBL" id="BT086660">
    <property type="protein sequence ID" value="ACR37013.1"/>
    <property type="molecule type" value="mRNA"/>
</dbReference>
<dbReference type="Pfam" id="PF13602">
    <property type="entry name" value="ADH_zinc_N_2"/>
    <property type="match status" value="1"/>
</dbReference>
<evidence type="ECO:0000313" key="3">
    <source>
        <dbReference type="EMBL" id="ACR37013.1"/>
    </source>
</evidence>
<evidence type="ECO:0000256" key="2">
    <source>
        <dbReference type="ARBA" id="ARBA00023002"/>
    </source>
</evidence>
<accession>C4J763</accession>
<reference evidence="3" key="1">
    <citation type="journal article" date="2009" name="PLoS Genet.">
        <title>Sequencing, mapping, and analysis of 27,455 maize full-length cDNAs.</title>
        <authorList>
            <person name="Soderlund C."/>
            <person name="Descour A."/>
            <person name="Kudrna D."/>
            <person name="Bomhoff M."/>
            <person name="Boyd L."/>
            <person name="Currie J."/>
            <person name="Angelova A."/>
            <person name="Collura K."/>
            <person name="Wissotski M."/>
            <person name="Ashley E."/>
            <person name="Morrow D."/>
            <person name="Fernandes J."/>
            <person name="Walbot V."/>
            <person name="Yu Y."/>
        </authorList>
    </citation>
    <scope>NUCLEOTIDE SEQUENCE</scope>
    <source>
        <strain evidence="3">B73</strain>
    </source>
</reference>
<name>C4J763_MAIZE</name>
<dbReference type="AlphaFoldDB" id="C4J763"/>